<sequence>MAKTLGYNTIIHMKPYTKVAKLSIRGLYTPYQTITNNKPTTTIPTDFCFQMLVNSTKKASSSKRSICNLHTLLSNYNQDNWNNVTLKSTPGYA</sequence>
<reference evidence="2" key="1">
    <citation type="journal article" date="2013" name="Nature">
        <title>Draft genome of the wheat A-genome progenitor Triticum urartu.</title>
        <authorList>
            <person name="Ling H.Q."/>
            <person name="Zhao S."/>
            <person name="Liu D."/>
            <person name="Wang J."/>
            <person name="Sun H."/>
            <person name="Zhang C."/>
            <person name="Fan H."/>
            <person name="Li D."/>
            <person name="Dong L."/>
            <person name="Tao Y."/>
            <person name="Gao C."/>
            <person name="Wu H."/>
            <person name="Li Y."/>
            <person name="Cui Y."/>
            <person name="Guo X."/>
            <person name="Zheng S."/>
            <person name="Wang B."/>
            <person name="Yu K."/>
            <person name="Liang Q."/>
            <person name="Yang W."/>
            <person name="Lou X."/>
            <person name="Chen J."/>
            <person name="Feng M."/>
            <person name="Jian J."/>
            <person name="Zhang X."/>
            <person name="Luo G."/>
            <person name="Jiang Y."/>
            <person name="Liu J."/>
            <person name="Wang Z."/>
            <person name="Sha Y."/>
            <person name="Zhang B."/>
            <person name="Wu H."/>
            <person name="Tang D."/>
            <person name="Shen Q."/>
            <person name="Xue P."/>
            <person name="Zou S."/>
            <person name="Wang X."/>
            <person name="Liu X."/>
            <person name="Wang F."/>
            <person name="Yang Y."/>
            <person name="An X."/>
            <person name="Dong Z."/>
            <person name="Zhang K."/>
            <person name="Zhang X."/>
            <person name="Luo M.C."/>
            <person name="Dvorak J."/>
            <person name="Tong Y."/>
            <person name="Wang J."/>
            <person name="Yang H."/>
            <person name="Li Z."/>
            <person name="Wang D."/>
            <person name="Zhang A."/>
            <person name="Wang J."/>
        </authorList>
    </citation>
    <scope>NUCLEOTIDE SEQUENCE</scope>
    <source>
        <strain evidence="2">cv. G1812</strain>
    </source>
</reference>
<name>A0A8R7UIG3_TRIUA</name>
<accession>A0A8R7UIG3</accession>
<dbReference type="EnsemblPlants" id="TuG1812G0500003736.01.T01">
    <property type="protein sequence ID" value="TuG1812G0500003736.01.T01.cds255183"/>
    <property type="gene ID" value="TuG1812G0500003736.01"/>
</dbReference>
<organism evidence="1 2">
    <name type="scientific">Triticum urartu</name>
    <name type="common">Red wild einkorn</name>
    <name type="synonym">Crithodium urartu</name>
    <dbReference type="NCBI Taxonomy" id="4572"/>
    <lineage>
        <taxon>Eukaryota</taxon>
        <taxon>Viridiplantae</taxon>
        <taxon>Streptophyta</taxon>
        <taxon>Embryophyta</taxon>
        <taxon>Tracheophyta</taxon>
        <taxon>Spermatophyta</taxon>
        <taxon>Magnoliopsida</taxon>
        <taxon>Liliopsida</taxon>
        <taxon>Poales</taxon>
        <taxon>Poaceae</taxon>
        <taxon>BOP clade</taxon>
        <taxon>Pooideae</taxon>
        <taxon>Triticodae</taxon>
        <taxon>Triticeae</taxon>
        <taxon>Triticinae</taxon>
        <taxon>Triticum</taxon>
    </lineage>
</organism>
<evidence type="ECO:0000313" key="2">
    <source>
        <dbReference type="Proteomes" id="UP000015106"/>
    </source>
</evidence>
<reference evidence="1" key="2">
    <citation type="submission" date="2018-03" db="EMBL/GenBank/DDBJ databases">
        <title>The Triticum urartu genome reveals the dynamic nature of wheat genome evolution.</title>
        <authorList>
            <person name="Ling H."/>
            <person name="Ma B."/>
            <person name="Shi X."/>
            <person name="Liu H."/>
            <person name="Dong L."/>
            <person name="Sun H."/>
            <person name="Cao Y."/>
            <person name="Gao Q."/>
            <person name="Zheng S."/>
            <person name="Li Y."/>
            <person name="Yu Y."/>
            <person name="Du H."/>
            <person name="Qi M."/>
            <person name="Li Y."/>
            <person name="Yu H."/>
            <person name="Cui Y."/>
            <person name="Wang N."/>
            <person name="Chen C."/>
            <person name="Wu H."/>
            <person name="Zhao Y."/>
            <person name="Zhang J."/>
            <person name="Li Y."/>
            <person name="Zhou W."/>
            <person name="Zhang B."/>
            <person name="Hu W."/>
            <person name="Eijk M."/>
            <person name="Tang J."/>
            <person name="Witsenboer H."/>
            <person name="Zhao S."/>
            <person name="Li Z."/>
            <person name="Zhang A."/>
            <person name="Wang D."/>
            <person name="Liang C."/>
        </authorList>
    </citation>
    <scope>NUCLEOTIDE SEQUENCE [LARGE SCALE GENOMIC DNA]</scope>
    <source>
        <strain evidence="1">cv. G1812</strain>
    </source>
</reference>
<keyword evidence="2" id="KW-1185">Reference proteome</keyword>
<reference evidence="1" key="3">
    <citation type="submission" date="2022-06" db="UniProtKB">
        <authorList>
            <consortium name="EnsemblPlants"/>
        </authorList>
    </citation>
    <scope>IDENTIFICATION</scope>
</reference>
<dbReference type="Proteomes" id="UP000015106">
    <property type="component" value="Chromosome 5"/>
</dbReference>
<protein>
    <submittedName>
        <fullName evidence="1">Uncharacterized protein</fullName>
    </submittedName>
</protein>
<dbReference type="AlphaFoldDB" id="A0A8R7UIG3"/>
<dbReference type="Gramene" id="TuG1812G0500003736.01.T01">
    <property type="protein sequence ID" value="TuG1812G0500003736.01.T01.cds255183"/>
    <property type="gene ID" value="TuG1812G0500003736.01"/>
</dbReference>
<evidence type="ECO:0000313" key="1">
    <source>
        <dbReference type="EnsemblPlants" id="TuG1812G0500003736.01.T01.cds255183"/>
    </source>
</evidence>
<proteinExistence type="predicted"/>